<evidence type="ECO:0000313" key="1">
    <source>
        <dbReference type="EMBL" id="CAH1985330.1"/>
    </source>
</evidence>
<comment type="caution">
    <text evidence="1">The sequence shown here is derived from an EMBL/GenBank/DDBJ whole genome shotgun (WGS) entry which is preliminary data.</text>
</comment>
<reference evidence="1" key="1">
    <citation type="submission" date="2022-03" db="EMBL/GenBank/DDBJ databases">
        <authorList>
            <person name="Sayadi A."/>
        </authorList>
    </citation>
    <scope>NUCLEOTIDE SEQUENCE</scope>
</reference>
<gene>
    <name evidence="1" type="ORF">ACAOBT_LOCUS16621</name>
</gene>
<sequence length="36" mass="4399">MYQFYQLKTLLKTVDMEATHQKQEQSLVISVIYYEE</sequence>
<keyword evidence="2" id="KW-1185">Reference proteome</keyword>
<name>A0A9P0L0L1_ACAOB</name>
<organism evidence="1 2">
    <name type="scientific">Acanthoscelides obtectus</name>
    <name type="common">Bean weevil</name>
    <name type="synonym">Bruchus obtectus</name>
    <dbReference type="NCBI Taxonomy" id="200917"/>
    <lineage>
        <taxon>Eukaryota</taxon>
        <taxon>Metazoa</taxon>
        <taxon>Ecdysozoa</taxon>
        <taxon>Arthropoda</taxon>
        <taxon>Hexapoda</taxon>
        <taxon>Insecta</taxon>
        <taxon>Pterygota</taxon>
        <taxon>Neoptera</taxon>
        <taxon>Endopterygota</taxon>
        <taxon>Coleoptera</taxon>
        <taxon>Polyphaga</taxon>
        <taxon>Cucujiformia</taxon>
        <taxon>Chrysomeloidea</taxon>
        <taxon>Chrysomelidae</taxon>
        <taxon>Bruchinae</taxon>
        <taxon>Bruchini</taxon>
        <taxon>Acanthoscelides</taxon>
    </lineage>
</organism>
<dbReference type="Proteomes" id="UP001152888">
    <property type="component" value="Unassembled WGS sequence"/>
</dbReference>
<dbReference type="AlphaFoldDB" id="A0A9P0L0L1"/>
<proteinExistence type="predicted"/>
<evidence type="ECO:0000313" key="2">
    <source>
        <dbReference type="Proteomes" id="UP001152888"/>
    </source>
</evidence>
<dbReference type="EMBL" id="CAKOFQ010006976">
    <property type="protein sequence ID" value="CAH1985330.1"/>
    <property type="molecule type" value="Genomic_DNA"/>
</dbReference>
<protein>
    <submittedName>
        <fullName evidence="1">Uncharacterized protein</fullName>
    </submittedName>
</protein>
<accession>A0A9P0L0L1</accession>